<dbReference type="Proteomes" id="UP000077177">
    <property type="component" value="Chromosome"/>
</dbReference>
<dbReference type="PROSITE" id="PS51257">
    <property type="entry name" value="PROKAR_LIPOPROTEIN"/>
    <property type="match status" value="1"/>
</dbReference>
<reference evidence="1 2" key="2">
    <citation type="journal article" date="2016" name="Int. J. Syst. Evol. Microbiol.">
        <title>Flavisolibacter tropicus sp. nov., isolated from tropical soil.</title>
        <authorList>
            <person name="Lee J.J."/>
            <person name="Kang M.S."/>
            <person name="Kim G.S."/>
            <person name="Lee C.S."/>
            <person name="Lim S."/>
            <person name="Lee J."/>
            <person name="Roh S.H."/>
            <person name="Kang H."/>
            <person name="Ha J.M."/>
            <person name="Bae S."/>
            <person name="Jung H.Y."/>
            <person name="Kim M.K."/>
        </authorList>
    </citation>
    <scope>NUCLEOTIDE SEQUENCE [LARGE SCALE GENOMIC DNA]</scope>
    <source>
        <strain evidence="1 2">LCS9</strain>
    </source>
</reference>
<reference evidence="2" key="1">
    <citation type="submission" date="2015-01" db="EMBL/GenBank/DDBJ databases">
        <title>Flavisolibacter sp./LCS9/ whole genome sequencing.</title>
        <authorList>
            <person name="Kim M.K."/>
            <person name="Srinivasan S."/>
            <person name="Lee J.-J."/>
        </authorList>
    </citation>
    <scope>NUCLEOTIDE SEQUENCE [LARGE SCALE GENOMIC DNA]</scope>
    <source>
        <strain evidence="2">LCS9</strain>
    </source>
</reference>
<evidence type="ECO:0000313" key="2">
    <source>
        <dbReference type="Proteomes" id="UP000077177"/>
    </source>
</evidence>
<gene>
    <name evidence="1" type="ORF">SY85_12270</name>
</gene>
<dbReference type="OrthoDB" id="978343at2"/>
<dbReference type="AlphaFoldDB" id="A0A172TVL9"/>
<sequence>MSKNLLPFIACLLLLASCKKDPSADTSSAKLIFKFQFDSTQTRLTNTGEVAPLPAGNAGQSPVFNKMSAHYVELTPTKWTALGAGAVLYRATETTTGGNNAIDFEKSAMAGNKEVFYSVPLKDIAPGEYEWLRISLAYQNFDVKYYVDTVINGVTIKQIFPATVAGFIGFNSYIKNLTIKNQTLPINANKKQGFWAFETELSVAGNKFPYATSGQSPEGSTTVVNPLFATSPIPQGSCVVTASLGTNKLKISGTETHDITILVSLSTNKSFEWKEVKADGLWEPGKGEGVVDMGIRGMLTTIQ</sequence>
<proteinExistence type="predicted"/>
<dbReference type="STRING" id="1492898.SY85_12270"/>
<protein>
    <submittedName>
        <fullName evidence="1">Uncharacterized protein</fullName>
    </submittedName>
</protein>
<organism evidence="1 2">
    <name type="scientific">Flavisolibacter tropicus</name>
    <dbReference type="NCBI Taxonomy" id="1492898"/>
    <lineage>
        <taxon>Bacteria</taxon>
        <taxon>Pseudomonadati</taxon>
        <taxon>Bacteroidota</taxon>
        <taxon>Chitinophagia</taxon>
        <taxon>Chitinophagales</taxon>
        <taxon>Chitinophagaceae</taxon>
        <taxon>Flavisolibacter</taxon>
    </lineage>
</organism>
<keyword evidence="2" id="KW-1185">Reference proteome</keyword>
<name>A0A172TVL9_9BACT</name>
<dbReference type="RefSeq" id="WP_066404869.1">
    <property type="nucleotide sequence ID" value="NZ_CP011390.1"/>
</dbReference>
<dbReference type="EMBL" id="CP011390">
    <property type="protein sequence ID" value="ANE51161.1"/>
    <property type="molecule type" value="Genomic_DNA"/>
</dbReference>
<accession>A0A172TVL9</accession>
<dbReference type="KEGG" id="fla:SY85_12270"/>
<evidence type="ECO:0000313" key="1">
    <source>
        <dbReference type="EMBL" id="ANE51161.1"/>
    </source>
</evidence>